<protein>
    <recommendedName>
        <fullName evidence="5">Activin types I and II receptor domain-containing protein</fullName>
    </recommendedName>
</protein>
<sequence length="246" mass="27169">MCECTTTDCVENNAKHCNTTSMCFSQYLDRHDGTHPVVRGCIKSKTPLLCENRKPASLRGDWPFLLCCSTNLCNRDAVPTAPPWFADNAKENGTEEDGLLGKFAAVGNYKRQKDSDGLISSSANEMLSFEGTPSSFSTSTKSKSKSTLPHIVSPIYISVLVLGVISLIIIGIVAAMVLKRGNRYYVEQYGALEHQHEQNCLKHTMVLPYAHSTHAHCDCDSEIESLSQCSQPYIQVIYPTHESNDT</sequence>
<dbReference type="EMBL" id="BPLQ01011912">
    <property type="protein sequence ID" value="GIY61073.1"/>
    <property type="molecule type" value="Genomic_DNA"/>
</dbReference>
<evidence type="ECO:0000259" key="5">
    <source>
        <dbReference type="Pfam" id="PF01064"/>
    </source>
</evidence>
<keyword evidence="4" id="KW-0812">Transmembrane</keyword>
<keyword evidence="3 4" id="KW-0472">Membrane</keyword>
<comment type="subcellular location">
    <subcellularLocation>
        <location evidence="1">Membrane</location>
    </subcellularLocation>
</comment>
<evidence type="ECO:0000256" key="2">
    <source>
        <dbReference type="ARBA" id="ARBA00022729"/>
    </source>
</evidence>
<evidence type="ECO:0000313" key="7">
    <source>
        <dbReference type="Proteomes" id="UP001054837"/>
    </source>
</evidence>
<keyword evidence="2" id="KW-0732">Signal</keyword>
<dbReference type="GO" id="GO:0016020">
    <property type="term" value="C:membrane"/>
    <property type="evidence" value="ECO:0007669"/>
    <property type="project" value="UniProtKB-SubCell"/>
</dbReference>
<comment type="caution">
    <text evidence="6">The sequence shown here is derived from an EMBL/GenBank/DDBJ whole genome shotgun (WGS) entry which is preliminary data.</text>
</comment>
<feature type="domain" description="Activin types I and II receptor" evidence="5">
    <location>
        <begin position="1"/>
        <end position="76"/>
    </location>
</feature>
<keyword evidence="4" id="KW-1133">Transmembrane helix</keyword>
<dbReference type="AlphaFoldDB" id="A0AAV4UTL7"/>
<evidence type="ECO:0000256" key="3">
    <source>
        <dbReference type="ARBA" id="ARBA00023136"/>
    </source>
</evidence>
<dbReference type="SUPFAM" id="SSF57302">
    <property type="entry name" value="Snake toxin-like"/>
    <property type="match status" value="1"/>
</dbReference>
<dbReference type="InterPro" id="IPR000472">
    <property type="entry name" value="Activin_recp"/>
</dbReference>
<evidence type="ECO:0000256" key="4">
    <source>
        <dbReference type="SAM" id="Phobius"/>
    </source>
</evidence>
<evidence type="ECO:0000313" key="6">
    <source>
        <dbReference type="EMBL" id="GIY61073.1"/>
    </source>
</evidence>
<dbReference type="InterPro" id="IPR045860">
    <property type="entry name" value="Snake_toxin-like_sf"/>
</dbReference>
<name>A0AAV4UTL7_9ARAC</name>
<keyword evidence="7" id="KW-1185">Reference proteome</keyword>
<feature type="transmembrane region" description="Helical" evidence="4">
    <location>
        <begin position="155"/>
        <end position="178"/>
    </location>
</feature>
<reference evidence="6 7" key="1">
    <citation type="submission" date="2021-06" db="EMBL/GenBank/DDBJ databases">
        <title>Caerostris darwini draft genome.</title>
        <authorList>
            <person name="Kono N."/>
            <person name="Arakawa K."/>
        </authorList>
    </citation>
    <scope>NUCLEOTIDE SEQUENCE [LARGE SCALE GENOMIC DNA]</scope>
</reference>
<dbReference type="Gene3D" id="2.10.60.10">
    <property type="entry name" value="CD59"/>
    <property type="match status" value="1"/>
</dbReference>
<proteinExistence type="predicted"/>
<gene>
    <name evidence="6" type="primary">AVEN_187712_1</name>
    <name evidence="6" type="ORF">CDAR_311601</name>
</gene>
<dbReference type="Proteomes" id="UP001054837">
    <property type="component" value="Unassembled WGS sequence"/>
</dbReference>
<accession>A0AAV4UTL7</accession>
<evidence type="ECO:0000256" key="1">
    <source>
        <dbReference type="ARBA" id="ARBA00004370"/>
    </source>
</evidence>
<dbReference type="Pfam" id="PF01064">
    <property type="entry name" value="Activin_recp"/>
    <property type="match status" value="1"/>
</dbReference>
<dbReference type="GO" id="GO:0004675">
    <property type="term" value="F:transmembrane receptor protein serine/threonine kinase activity"/>
    <property type="evidence" value="ECO:0007669"/>
    <property type="project" value="InterPro"/>
</dbReference>
<organism evidence="6 7">
    <name type="scientific">Caerostris darwini</name>
    <dbReference type="NCBI Taxonomy" id="1538125"/>
    <lineage>
        <taxon>Eukaryota</taxon>
        <taxon>Metazoa</taxon>
        <taxon>Ecdysozoa</taxon>
        <taxon>Arthropoda</taxon>
        <taxon>Chelicerata</taxon>
        <taxon>Arachnida</taxon>
        <taxon>Araneae</taxon>
        <taxon>Araneomorphae</taxon>
        <taxon>Entelegynae</taxon>
        <taxon>Araneoidea</taxon>
        <taxon>Araneidae</taxon>
        <taxon>Caerostris</taxon>
    </lineage>
</organism>